<accession>A0A3D8Q7L4</accession>
<evidence type="ECO:0000313" key="5">
    <source>
        <dbReference type="Proteomes" id="UP000256328"/>
    </source>
</evidence>
<gene>
    <name evidence="4" type="ORF">BP5796_12613</name>
</gene>
<name>A0A3D8Q7L4_9HELO</name>
<evidence type="ECO:0000259" key="2">
    <source>
        <dbReference type="Pfam" id="PF06985"/>
    </source>
</evidence>
<reference evidence="4 5" key="1">
    <citation type="journal article" date="2018" name="IMA Fungus">
        <title>IMA Genome-F 9: Draft genome sequence of Annulohypoxylon stygium, Aspergillus mulundensis, Berkeleyomyces basicola (syn. Thielaviopsis basicola), Ceratocystis smalleyi, two Cercospora beticola strains, Coleophoma cylindrospora, Fusarium fracticaudum, Phialophora cf. hyalina, and Morchella septimelata.</title>
        <authorList>
            <person name="Wingfield B.D."/>
            <person name="Bills G.F."/>
            <person name="Dong Y."/>
            <person name="Huang W."/>
            <person name="Nel W.J."/>
            <person name="Swalarsk-Parry B.S."/>
            <person name="Vaghefi N."/>
            <person name="Wilken P.M."/>
            <person name="An Z."/>
            <person name="de Beer Z.W."/>
            <person name="De Vos L."/>
            <person name="Chen L."/>
            <person name="Duong T.A."/>
            <person name="Gao Y."/>
            <person name="Hammerbacher A."/>
            <person name="Kikkert J.R."/>
            <person name="Li Y."/>
            <person name="Li H."/>
            <person name="Li K."/>
            <person name="Li Q."/>
            <person name="Liu X."/>
            <person name="Ma X."/>
            <person name="Naidoo K."/>
            <person name="Pethybridge S.J."/>
            <person name="Sun J."/>
            <person name="Steenkamp E.T."/>
            <person name="van der Nest M.A."/>
            <person name="van Wyk S."/>
            <person name="Wingfield M.J."/>
            <person name="Xiong C."/>
            <person name="Yue Q."/>
            <person name="Zhang X."/>
        </authorList>
    </citation>
    <scope>NUCLEOTIDE SEQUENCE [LARGE SCALE GENOMIC DNA]</scope>
    <source>
        <strain evidence="4 5">BP5796</strain>
    </source>
</reference>
<dbReference type="PANTHER" id="PTHR10622:SF12">
    <property type="entry name" value="HET DOMAIN-CONTAINING PROTEIN"/>
    <property type="match status" value="1"/>
</dbReference>
<feature type="region of interest" description="Disordered" evidence="1">
    <location>
        <begin position="522"/>
        <end position="557"/>
    </location>
</feature>
<dbReference type="Pfam" id="PF26640">
    <property type="entry name" value="DUF8212"/>
    <property type="match status" value="1"/>
</dbReference>
<dbReference type="InterPro" id="IPR010730">
    <property type="entry name" value="HET"/>
</dbReference>
<dbReference type="AlphaFoldDB" id="A0A3D8Q7L4"/>
<comment type="caution">
    <text evidence="4">The sequence shown here is derived from an EMBL/GenBank/DDBJ whole genome shotgun (WGS) entry which is preliminary data.</text>
</comment>
<feature type="domain" description="DUF8212" evidence="3">
    <location>
        <begin position="206"/>
        <end position="229"/>
    </location>
</feature>
<protein>
    <submittedName>
        <fullName evidence="4">Uncharacterized protein</fullName>
    </submittedName>
</protein>
<evidence type="ECO:0000259" key="3">
    <source>
        <dbReference type="Pfam" id="PF26640"/>
    </source>
</evidence>
<keyword evidence="5" id="KW-1185">Reference proteome</keyword>
<evidence type="ECO:0000256" key="1">
    <source>
        <dbReference type="SAM" id="MobiDB-lite"/>
    </source>
</evidence>
<dbReference type="Pfam" id="PF06985">
    <property type="entry name" value="HET"/>
    <property type="match status" value="1"/>
</dbReference>
<organism evidence="4 5">
    <name type="scientific">Coleophoma crateriformis</name>
    <dbReference type="NCBI Taxonomy" id="565419"/>
    <lineage>
        <taxon>Eukaryota</taxon>
        <taxon>Fungi</taxon>
        <taxon>Dikarya</taxon>
        <taxon>Ascomycota</taxon>
        <taxon>Pezizomycotina</taxon>
        <taxon>Leotiomycetes</taxon>
        <taxon>Helotiales</taxon>
        <taxon>Dermateaceae</taxon>
        <taxon>Coleophoma</taxon>
    </lineage>
</organism>
<dbReference type="InterPro" id="IPR058525">
    <property type="entry name" value="DUF8212"/>
</dbReference>
<sequence>MRLINAHTFELELFPDPVPSNVPYAILSHTWTKDEVTFQEMQDLLIARSKLGLTKIQKTCETAISHGLQYAWVDTCCIDKSSSAELSEAVNSMFRWTSPRVRELKSCTWFTRGWTLQELLAPADLLFFDHEWTLVGTKEELSEDIETITGIAPCVLNGSKPLSTIPPAKRMSWAAARQTSRVEDMAYCLLGIFDVNMPMIYGEGSRAFARLQEAILKQTTDLSLFAWQCRENLEYHGILADEPIDFLGCGDIVASQDQYCFRDEISITNKGVNINTTLQYVGDGMYILDLHCYRQDTCGAETRIGVFLKRALDAHFRHAPHRHALAKTVPGGSLQAIYMPLTVDEYTIRSMLNNDKSRRIGVNFPDDTALYRISDIKAVPNMYWQPNEQYFSIHGLRRFKCFVRFCVTSRVLPLEPYYGVISEESAHFILVCELVGATKLQYSLYAEAGLQDSPKPAGFIDPFKEIERYTPLGDPFSLSVLSPGDQEDHRLSMIHRNNRHNYTISADLATSQAPPFRILISLGPSDDRQMRPPRGMTPGIRGGPGPHDRGGRGLDRQ</sequence>
<feature type="domain" description="Heterokaryon incompatibility" evidence="2">
    <location>
        <begin position="24"/>
        <end position="93"/>
    </location>
</feature>
<dbReference type="PANTHER" id="PTHR10622">
    <property type="entry name" value="HET DOMAIN-CONTAINING PROTEIN"/>
    <property type="match status" value="1"/>
</dbReference>
<proteinExistence type="predicted"/>
<dbReference type="EMBL" id="PDLN01000022">
    <property type="protein sequence ID" value="RDW57812.1"/>
    <property type="molecule type" value="Genomic_DNA"/>
</dbReference>
<dbReference type="Proteomes" id="UP000256328">
    <property type="component" value="Unassembled WGS sequence"/>
</dbReference>
<evidence type="ECO:0000313" key="4">
    <source>
        <dbReference type="EMBL" id="RDW57812.1"/>
    </source>
</evidence>
<dbReference type="OrthoDB" id="20872at2759"/>
<feature type="compositionally biased region" description="Basic and acidic residues" evidence="1">
    <location>
        <begin position="546"/>
        <end position="557"/>
    </location>
</feature>